<keyword evidence="4" id="KW-0997">Cell inner membrane</keyword>
<protein>
    <submittedName>
        <fullName evidence="10">Membrane protein</fullName>
    </submittedName>
</protein>
<evidence type="ECO:0000256" key="3">
    <source>
        <dbReference type="ARBA" id="ARBA00022475"/>
    </source>
</evidence>
<keyword evidence="11" id="KW-1185">Reference proteome</keyword>
<feature type="transmembrane region" description="Helical" evidence="9">
    <location>
        <begin position="12"/>
        <end position="31"/>
    </location>
</feature>
<accession>A0A5S9IUQ5</accession>
<feature type="transmembrane region" description="Helical" evidence="9">
    <location>
        <begin position="78"/>
        <end position="98"/>
    </location>
</feature>
<comment type="subcellular location">
    <subcellularLocation>
        <location evidence="1">Cell inner membrane</location>
        <topology evidence="1">Multi-pass membrane protein</topology>
    </subcellularLocation>
</comment>
<proteinExistence type="inferred from homology"/>
<keyword evidence="2" id="KW-0813">Transport</keyword>
<name>A0A5S9IUQ5_UABAM</name>
<evidence type="ECO:0000256" key="9">
    <source>
        <dbReference type="SAM" id="Phobius"/>
    </source>
</evidence>
<sequence length="144" mass="15177">MIDYSNFTPYSALIGGVIIGLSSAMLLLFNGKICGISGITGNILVFKRHDTLWRTMFFAGLVCGGIVTFTLFPTTKAFVSDASTTVLICAGLLVGYGTRLGNGCTSGHGVCGMSRFSKRSILATCVFMISGMVTIYIVKHVVGG</sequence>
<evidence type="ECO:0000256" key="4">
    <source>
        <dbReference type="ARBA" id="ARBA00022519"/>
    </source>
</evidence>
<reference evidence="10 11" key="1">
    <citation type="submission" date="2019-08" db="EMBL/GenBank/DDBJ databases">
        <title>Complete genome sequence of Candidatus Uab amorphum.</title>
        <authorList>
            <person name="Shiratori T."/>
            <person name="Suzuki S."/>
            <person name="Kakizawa Y."/>
            <person name="Ishida K."/>
        </authorList>
    </citation>
    <scope>NUCLEOTIDE SEQUENCE [LARGE SCALE GENOMIC DNA]</scope>
    <source>
        <strain evidence="10 11">SRT547</strain>
    </source>
</reference>
<keyword evidence="3" id="KW-1003">Cell membrane</keyword>
<dbReference type="InterPro" id="IPR007272">
    <property type="entry name" value="Sulf_transp_TsuA/YedE"/>
</dbReference>
<dbReference type="AlphaFoldDB" id="A0A5S9IUQ5"/>
<dbReference type="PANTHER" id="PTHR30574:SF1">
    <property type="entry name" value="SULPHUR TRANSPORT DOMAIN-CONTAINING PROTEIN"/>
    <property type="match status" value="1"/>
</dbReference>
<dbReference type="EMBL" id="AP019860">
    <property type="protein sequence ID" value="BBM87682.1"/>
    <property type="molecule type" value="Genomic_DNA"/>
</dbReference>
<feature type="transmembrane region" description="Helical" evidence="9">
    <location>
        <begin position="52"/>
        <end position="72"/>
    </location>
</feature>
<dbReference type="GO" id="GO:0005886">
    <property type="term" value="C:plasma membrane"/>
    <property type="evidence" value="ECO:0007669"/>
    <property type="project" value="UniProtKB-SubCell"/>
</dbReference>
<dbReference type="Proteomes" id="UP000326354">
    <property type="component" value="Chromosome"/>
</dbReference>
<dbReference type="Pfam" id="PF04143">
    <property type="entry name" value="Sulf_transp"/>
    <property type="match status" value="1"/>
</dbReference>
<evidence type="ECO:0000313" key="10">
    <source>
        <dbReference type="EMBL" id="BBM87682.1"/>
    </source>
</evidence>
<evidence type="ECO:0000256" key="2">
    <source>
        <dbReference type="ARBA" id="ARBA00022448"/>
    </source>
</evidence>
<dbReference type="PANTHER" id="PTHR30574">
    <property type="entry name" value="INNER MEMBRANE PROTEIN YEDE"/>
    <property type="match status" value="1"/>
</dbReference>
<evidence type="ECO:0000256" key="6">
    <source>
        <dbReference type="ARBA" id="ARBA00022989"/>
    </source>
</evidence>
<evidence type="ECO:0000313" key="11">
    <source>
        <dbReference type="Proteomes" id="UP000326354"/>
    </source>
</evidence>
<evidence type="ECO:0000256" key="8">
    <source>
        <dbReference type="ARBA" id="ARBA00035655"/>
    </source>
</evidence>
<evidence type="ECO:0000256" key="5">
    <source>
        <dbReference type="ARBA" id="ARBA00022692"/>
    </source>
</evidence>
<feature type="transmembrane region" description="Helical" evidence="9">
    <location>
        <begin position="119"/>
        <end position="138"/>
    </location>
</feature>
<comment type="similarity">
    <text evidence="8">Belongs to the TsuA/YedE (TC 9.B.102) family.</text>
</comment>
<gene>
    <name evidence="10" type="ORF">UABAM_06094</name>
</gene>
<evidence type="ECO:0000256" key="1">
    <source>
        <dbReference type="ARBA" id="ARBA00004429"/>
    </source>
</evidence>
<dbReference type="KEGG" id="uam:UABAM_06094"/>
<evidence type="ECO:0000256" key="7">
    <source>
        <dbReference type="ARBA" id="ARBA00023136"/>
    </source>
</evidence>
<keyword evidence="6 9" id="KW-1133">Transmembrane helix</keyword>
<keyword evidence="5 9" id="KW-0812">Transmembrane</keyword>
<organism evidence="10 11">
    <name type="scientific">Uabimicrobium amorphum</name>
    <dbReference type="NCBI Taxonomy" id="2596890"/>
    <lineage>
        <taxon>Bacteria</taxon>
        <taxon>Pseudomonadati</taxon>
        <taxon>Planctomycetota</taxon>
        <taxon>Candidatus Uabimicrobiia</taxon>
        <taxon>Candidatus Uabimicrobiales</taxon>
        <taxon>Candidatus Uabimicrobiaceae</taxon>
        <taxon>Candidatus Uabimicrobium</taxon>
    </lineage>
</organism>
<keyword evidence="7 9" id="KW-0472">Membrane</keyword>